<organism evidence="1 2">
    <name type="scientific">Arthrobacter mangrovi</name>
    <dbReference type="NCBI Taxonomy" id="2966350"/>
    <lineage>
        <taxon>Bacteria</taxon>
        <taxon>Bacillati</taxon>
        <taxon>Actinomycetota</taxon>
        <taxon>Actinomycetes</taxon>
        <taxon>Micrococcales</taxon>
        <taxon>Micrococcaceae</taxon>
        <taxon>Arthrobacter</taxon>
    </lineage>
</organism>
<proteinExistence type="predicted"/>
<dbReference type="EMBL" id="BRVS01000007">
    <property type="protein sequence ID" value="GLB67258.1"/>
    <property type="molecule type" value="Genomic_DNA"/>
</dbReference>
<evidence type="ECO:0000313" key="2">
    <source>
        <dbReference type="Proteomes" id="UP001209654"/>
    </source>
</evidence>
<keyword evidence="2" id="KW-1185">Reference proteome</keyword>
<dbReference type="RefSeq" id="WP_264795400.1">
    <property type="nucleotide sequence ID" value="NZ_BRVS01000007.1"/>
</dbReference>
<evidence type="ECO:0000313" key="1">
    <source>
        <dbReference type="EMBL" id="GLB67258.1"/>
    </source>
</evidence>
<gene>
    <name evidence="1" type="ORF">AHIS1636_16980</name>
</gene>
<reference evidence="1 2" key="1">
    <citation type="journal article" date="2023" name="Int. J. Syst. Evol. Microbiol.">
        <title>Arthrobacter mangrovi sp. nov., an actinobacterium isolated from the rhizosphere of a mangrove.</title>
        <authorList>
            <person name="Hamada M."/>
            <person name="Saitou S."/>
            <person name="Enomoto N."/>
            <person name="Nanri K."/>
            <person name="Hidaka K."/>
            <person name="Miura T."/>
            <person name="Tamura T."/>
        </authorList>
    </citation>
    <scope>NUCLEOTIDE SEQUENCE [LARGE SCALE GENOMIC DNA]</scope>
    <source>
        <strain evidence="1 2">NBRC 112813</strain>
    </source>
</reference>
<dbReference type="Proteomes" id="UP001209654">
    <property type="component" value="Unassembled WGS sequence"/>
</dbReference>
<evidence type="ECO:0008006" key="3">
    <source>
        <dbReference type="Google" id="ProtNLM"/>
    </source>
</evidence>
<sequence>MSIFDQLSGSGQPIAVAPVCSRKGCRASAAWELLWNNPKIHTPERRKTWLACDEHRDWLQEYLEQRGLWRATQAFGASAGENPETAEGQ</sequence>
<comment type="caution">
    <text evidence="1">The sequence shown here is derived from an EMBL/GenBank/DDBJ whole genome shotgun (WGS) entry which is preliminary data.</text>
</comment>
<accession>A0ABQ5MTH9</accession>
<protein>
    <recommendedName>
        <fullName evidence="3">Acetone carboxylase</fullName>
    </recommendedName>
</protein>
<name>A0ABQ5MTH9_9MICC</name>